<dbReference type="Proteomes" id="UP000272025">
    <property type="component" value="Unassembled WGS sequence"/>
</dbReference>
<feature type="region of interest" description="Disordered" evidence="1">
    <location>
        <begin position="53"/>
        <end position="76"/>
    </location>
</feature>
<dbReference type="AlphaFoldDB" id="A0A3N2PLW9"/>
<sequence>MGVGYRYQCTLGHKYQQGKEKEKKGTEMGRSRDNVEVQPKLVSLELLCSNKTFRESGETHHGNDRAESLEPSSPLT</sequence>
<proteinExistence type="predicted"/>
<dbReference type="EMBL" id="ML119061">
    <property type="protein sequence ID" value="ROT35523.1"/>
    <property type="molecule type" value="Genomic_DNA"/>
</dbReference>
<evidence type="ECO:0000256" key="1">
    <source>
        <dbReference type="SAM" id="MobiDB-lite"/>
    </source>
</evidence>
<reference evidence="2 3" key="1">
    <citation type="journal article" date="2018" name="Mol. Ecol.">
        <title>The obligate alkalophilic soda-lake fungus Sodiomyces alkalinus has shifted to a protein diet.</title>
        <authorList>
            <person name="Grum-Grzhimaylo A.A."/>
            <person name="Falkoski D.L."/>
            <person name="van den Heuvel J."/>
            <person name="Valero-Jimenez C.A."/>
            <person name="Min B."/>
            <person name="Choi I.G."/>
            <person name="Lipzen A."/>
            <person name="Daum C.G."/>
            <person name="Aanen D.K."/>
            <person name="Tsang A."/>
            <person name="Henrissat B."/>
            <person name="Bilanenko E.N."/>
            <person name="de Vries R.P."/>
            <person name="van Kan J.A.L."/>
            <person name="Grigoriev I.V."/>
            <person name="Debets A.J.M."/>
        </authorList>
    </citation>
    <scope>NUCLEOTIDE SEQUENCE [LARGE SCALE GENOMIC DNA]</scope>
    <source>
        <strain evidence="2 3">F11</strain>
    </source>
</reference>
<feature type="compositionally biased region" description="Basic and acidic residues" evidence="1">
    <location>
        <begin position="53"/>
        <end position="68"/>
    </location>
</feature>
<dbReference type="RefSeq" id="XP_028463329.1">
    <property type="nucleotide sequence ID" value="XM_028615180.1"/>
</dbReference>
<feature type="region of interest" description="Disordered" evidence="1">
    <location>
        <begin position="14"/>
        <end position="36"/>
    </location>
</feature>
<keyword evidence="3" id="KW-1185">Reference proteome</keyword>
<name>A0A3N2PLW9_SODAK</name>
<accession>A0A3N2PLW9</accession>
<gene>
    <name evidence="2" type="ORF">SODALDRAFT_381684</name>
</gene>
<organism evidence="2 3">
    <name type="scientific">Sodiomyces alkalinus (strain CBS 110278 / VKM F-3762 / F11)</name>
    <name type="common">Alkaliphilic filamentous fungus</name>
    <dbReference type="NCBI Taxonomy" id="1314773"/>
    <lineage>
        <taxon>Eukaryota</taxon>
        <taxon>Fungi</taxon>
        <taxon>Dikarya</taxon>
        <taxon>Ascomycota</taxon>
        <taxon>Pezizomycotina</taxon>
        <taxon>Sordariomycetes</taxon>
        <taxon>Hypocreomycetidae</taxon>
        <taxon>Glomerellales</taxon>
        <taxon>Plectosphaerellaceae</taxon>
        <taxon>Sodiomyces</taxon>
    </lineage>
</organism>
<protein>
    <submittedName>
        <fullName evidence="2">Uncharacterized protein</fullName>
    </submittedName>
</protein>
<feature type="compositionally biased region" description="Basic and acidic residues" evidence="1">
    <location>
        <begin position="17"/>
        <end position="35"/>
    </location>
</feature>
<evidence type="ECO:0000313" key="3">
    <source>
        <dbReference type="Proteomes" id="UP000272025"/>
    </source>
</evidence>
<evidence type="ECO:0000313" key="2">
    <source>
        <dbReference type="EMBL" id="ROT35523.1"/>
    </source>
</evidence>
<dbReference type="GeneID" id="39583657"/>